<dbReference type="SUPFAM" id="SSF46934">
    <property type="entry name" value="UBA-like"/>
    <property type="match status" value="1"/>
</dbReference>
<protein>
    <submittedName>
        <fullName evidence="13">Nuclear RNA export factor 1-like</fullName>
    </submittedName>
</protein>
<feature type="compositionally biased region" description="Polar residues" evidence="9">
    <location>
        <begin position="79"/>
        <end position="88"/>
    </location>
</feature>
<keyword evidence="6" id="KW-0509">mRNA transport</keyword>
<evidence type="ECO:0000256" key="7">
    <source>
        <dbReference type="ARBA" id="ARBA00022884"/>
    </source>
</evidence>
<keyword evidence="5" id="KW-0677">Repeat</keyword>
<evidence type="ECO:0000256" key="2">
    <source>
        <dbReference type="ARBA" id="ARBA00009285"/>
    </source>
</evidence>
<feature type="region of interest" description="Disordered" evidence="9">
    <location>
        <begin position="79"/>
        <end position="104"/>
    </location>
</feature>
<feature type="domain" description="NTF2" evidence="10">
    <location>
        <begin position="394"/>
        <end position="539"/>
    </location>
</feature>
<keyword evidence="3" id="KW-0813">Transport</keyword>
<dbReference type="InterPro" id="IPR009060">
    <property type="entry name" value="UBA-like_sf"/>
</dbReference>
<dbReference type="FunFam" id="3.80.10.10:FF:000384">
    <property type="entry name" value="Nuclear RNA export factor 1"/>
    <property type="match status" value="1"/>
</dbReference>
<evidence type="ECO:0000256" key="3">
    <source>
        <dbReference type="ARBA" id="ARBA00022448"/>
    </source>
</evidence>
<dbReference type="FunFam" id="1.10.8.10:FF:000018">
    <property type="entry name" value="Nuclear RNA export factor 1"/>
    <property type="match status" value="1"/>
</dbReference>
<dbReference type="PROSITE" id="PS51281">
    <property type="entry name" value="TAP_C"/>
    <property type="match status" value="1"/>
</dbReference>
<dbReference type="SMART" id="SM00804">
    <property type="entry name" value="TAP_C"/>
    <property type="match status" value="1"/>
</dbReference>
<feature type="region of interest" description="Disordered" evidence="9">
    <location>
        <begin position="555"/>
        <end position="578"/>
    </location>
</feature>
<dbReference type="Proteomes" id="UP000694866">
    <property type="component" value="Unplaced"/>
</dbReference>
<dbReference type="InterPro" id="IPR030217">
    <property type="entry name" value="NXF_fam"/>
</dbReference>
<evidence type="ECO:0000313" key="12">
    <source>
        <dbReference type="Proteomes" id="UP000694866"/>
    </source>
</evidence>
<evidence type="ECO:0000313" key="13">
    <source>
        <dbReference type="RefSeq" id="XP_011300743.1"/>
    </source>
</evidence>
<dbReference type="Gene3D" id="3.30.70.330">
    <property type="match status" value="1"/>
</dbReference>
<dbReference type="SUPFAM" id="SSF54427">
    <property type="entry name" value="NTF2-like"/>
    <property type="match status" value="1"/>
</dbReference>
<dbReference type="InterPro" id="IPR012677">
    <property type="entry name" value="Nucleotide-bd_a/b_plait_sf"/>
</dbReference>
<dbReference type="InterPro" id="IPR035979">
    <property type="entry name" value="RBD_domain_sf"/>
</dbReference>
<organism evidence="12 13">
    <name type="scientific">Fopius arisanus</name>
    <dbReference type="NCBI Taxonomy" id="64838"/>
    <lineage>
        <taxon>Eukaryota</taxon>
        <taxon>Metazoa</taxon>
        <taxon>Ecdysozoa</taxon>
        <taxon>Arthropoda</taxon>
        <taxon>Hexapoda</taxon>
        <taxon>Insecta</taxon>
        <taxon>Pterygota</taxon>
        <taxon>Neoptera</taxon>
        <taxon>Endopterygota</taxon>
        <taxon>Hymenoptera</taxon>
        <taxon>Apocrita</taxon>
        <taxon>Ichneumonoidea</taxon>
        <taxon>Braconidae</taxon>
        <taxon>Opiinae</taxon>
        <taxon>Fopius</taxon>
    </lineage>
</organism>
<evidence type="ECO:0000256" key="9">
    <source>
        <dbReference type="SAM" id="MobiDB-lite"/>
    </source>
</evidence>
<evidence type="ECO:0000256" key="6">
    <source>
        <dbReference type="ARBA" id="ARBA00022816"/>
    </source>
</evidence>
<feature type="compositionally biased region" description="Basic residues" evidence="9">
    <location>
        <begin position="1"/>
        <end position="12"/>
    </location>
</feature>
<dbReference type="InterPro" id="IPR015245">
    <property type="entry name" value="Tap_RNA-bd"/>
</dbReference>
<dbReference type="GO" id="GO:0005654">
    <property type="term" value="C:nucleoplasm"/>
    <property type="evidence" value="ECO:0007669"/>
    <property type="project" value="UniProtKB-SubCell"/>
</dbReference>
<dbReference type="PANTHER" id="PTHR10662:SF22">
    <property type="entry name" value="NUCLEAR RNA EXPORT FACTOR 1"/>
    <property type="match status" value="1"/>
</dbReference>
<dbReference type="InterPro" id="IPR005637">
    <property type="entry name" value="TAP_C_dom"/>
</dbReference>
<dbReference type="Pfam" id="PF09162">
    <property type="entry name" value="Tap-RNA_bind"/>
    <property type="match status" value="1"/>
</dbReference>
<comment type="similarity">
    <text evidence="2">Belongs to the NXF family.</text>
</comment>
<dbReference type="CDD" id="cd00780">
    <property type="entry name" value="NTF2"/>
    <property type="match status" value="1"/>
</dbReference>
<evidence type="ECO:0000259" key="11">
    <source>
        <dbReference type="PROSITE" id="PS51281"/>
    </source>
</evidence>
<dbReference type="Gene3D" id="1.10.8.10">
    <property type="entry name" value="DNA helicase RuvA subunit, C-terminal domain"/>
    <property type="match status" value="1"/>
</dbReference>
<evidence type="ECO:0000256" key="1">
    <source>
        <dbReference type="ARBA" id="ARBA00004642"/>
    </source>
</evidence>
<keyword evidence="4" id="KW-0433">Leucine-rich repeat</keyword>
<keyword evidence="8" id="KW-0539">Nucleus</keyword>
<dbReference type="KEGG" id="fas:105265120"/>
<dbReference type="RefSeq" id="XP_011300743.1">
    <property type="nucleotide sequence ID" value="XM_011302441.1"/>
</dbReference>
<dbReference type="InterPro" id="IPR001611">
    <property type="entry name" value="Leu-rich_rpt"/>
</dbReference>
<dbReference type="InterPro" id="IPR002075">
    <property type="entry name" value="NTF2_dom"/>
</dbReference>
<evidence type="ECO:0000259" key="10">
    <source>
        <dbReference type="PROSITE" id="PS50177"/>
    </source>
</evidence>
<feature type="region of interest" description="Disordered" evidence="9">
    <location>
        <begin position="1"/>
        <end position="51"/>
    </location>
</feature>
<keyword evidence="12" id="KW-1185">Reference proteome</keyword>
<dbReference type="PANTHER" id="PTHR10662">
    <property type="entry name" value="NUCLEAR RNA EXPORT FACTOR"/>
    <property type="match status" value="1"/>
</dbReference>
<gene>
    <name evidence="13" type="primary">LOC105265120</name>
</gene>
<dbReference type="GO" id="GO:0005635">
    <property type="term" value="C:nuclear envelope"/>
    <property type="evidence" value="ECO:0007669"/>
    <property type="project" value="UniProtKB-ARBA"/>
</dbReference>
<dbReference type="Pfam" id="PF03943">
    <property type="entry name" value="TAP_C"/>
    <property type="match status" value="1"/>
</dbReference>
<dbReference type="Pfam" id="PF22602">
    <property type="entry name" value="NXF_NTF2"/>
    <property type="match status" value="1"/>
</dbReference>
<reference evidence="13" key="1">
    <citation type="submission" date="2025-08" db="UniProtKB">
        <authorList>
            <consortium name="RefSeq"/>
        </authorList>
    </citation>
    <scope>IDENTIFICATION</scope>
    <source>
        <strain evidence="13">USDA-PBARC FA_bdor</strain>
        <tissue evidence="13">Whole organism</tissue>
    </source>
</reference>
<dbReference type="PROSITE" id="PS50177">
    <property type="entry name" value="NTF2_DOMAIN"/>
    <property type="match status" value="1"/>
</dbReference>
<feature type="domain" description="TAP-C" evidence="11">
    <location>
        <begin position="577"/>
        <end position="631"/>
    </location>
</feature>
<feature type="compositionally biased region" description="Polar residues" evidence="9">
    <location>
        <begin position="36"/>
        <end position="51"/>
    </location>
</feature>
<dbReference type="InterPro" id="IPR018222">
    <property type="entry name" value="Nuclear_transport_factor_2_euk"/>
</dbReference>
<feature type="compositionally biased region" description="Basic and acidic residues" evidence="9">
    <location>
        <begin position="13"/>
        <end position="35"/>
    </location>
</feature>
<proteinExistence type="inferred from homology"/>
<evidence type="ECO:0000256" key="4">
    <source>
        <dbReference type="ARBA" id="ARBA00022614"/>
    </source>
</evidence>
<sequence>MPKKSTKMRRGTSRSDDKHYFVHDDRVPRNTDTEMKQFSGSSRPRVSFKNQSLSRHEKRFFPKNVERIVKTSLDDDVMMSSTTNSNGRTGIFRDRRCGGLRGRNSPVSRGARPAFLMSRYKQGPVGDANWYKIIIPYGAKYDKEYLINTLSTHMETTFIPIMYKTSDKDVTFFVDEQKIANKLLQCDRKITTFDGFKIIVKVRPAFPQIDIDDALKQKMKMAMAKRYVPETNAIDLSRFHADPDLAPDYFCALFRPNTLMAVLDIVAENLPNLVALNLDNNKLHVIEKLSVLTTKFPNLKILYIGDNKIREMNQIDSIKDLKLDELRLAGNPLCNKYRTRQDNYVSDVRKRFPKLQRLDGTDLPPPILFDVSEDSVKLPPTKRIFSANPNAREIANQFLQQYFMVFDSESRQPLLNAYHEHACFSLSITPCPTMNKFSAYTADNRNLFRMNDVSRRRKLLKQGRLPVVSYISEMPKTQHYLNSFTMDIGLVTDAMMLITITGCFKEPDRTDNTIRYFHRTFIIVPEGAGYCIRNEQLHLSHPTAAQEKQLLNEAQKLPTPASEPSPSTSATVDPSDQVKQQMTLTLSQQTDMNLEWSLKCLKEVQWHYDNALAAFHEFFKRGQVPPEAFQK</sequence>
<keyword evidence="7" id="KW-0694">RNA-binding</keyword>
<dbReference type="FunFam" id="3.10.450.50:FF:000004">
    <property type="entry name" value="Nuclear RNA export factor 1"/>
    <property type="match status" value="1"/>
</dbReference>
<dbReference type="GeneID" id="105265120"/>
<comment type="subcellular location">
    <subcellularLocation>
        <location evidence="1">Nucleus</location>
        <location evidence="1">Nucleoplasm</location>
    </subcellularLocation>
</comment>
<evidence type="ECO:0000256" key="8">
    <source>
        <dbReference type="ARBA" id="ARBA00023242"/>
    </source>
</evidence>
<dbReference type="InterPro" id="IPR032675">
    <property type="entry name" value="LRR_dom_sf"/>
</dbReference>
<dbReference type="Gene3D" id="3.10.450.50">
    <property type="match status" value="1"/>
</dbReference>
<name>A0A9R1TY86_9HYME</name>
<evidence type="ECO:0000256" key="5">
    <source>
        <dbReference type="ARBA" id="ARBA00022737"/>
    </source>
</evidence>
<dbReference type="GO" id="GO:0016973">
    <property type="term" value="P:poly(A)+ mRNA export from nucleus"/>
    <property type="evidence" value="ECO:0007669"/>
    <property type="project" value="TreeGrafter"/>
</dbReference>
<feature type="compositionally biased region" description="Low complexity" evidence="9">
    <location>
        <begin position="558"/>
        <end position="571"/>
    </location>
</feature>
<dbReference type="CDD" id="cd14342">
    <property type="entry name" value="UBA_TAP-C"/>
    <property type="match status" value="1"/>
</dbReference>
<dbReference type="GO" id="GO:0003723">
    <property type="term" value="F:RNA binding"/>
    <property type="evidence" value="ECO:0007669"/>
    <property type="project" value="UniProtKB-KW"/>
</dbReference>
<dbReference type="Pfam" id="PF24048">
    <property type="entry name" value="LRR_NXF1-5"/>
    <property type="match status" value="1"/>
</dbReference>
<dbReference type="GO" id="GO:0005737">
    <property type="term" value="C:cytoplasm"/>
    <property type="evidence" value="ECO:0007669"/>
    <property type="project" value="InterPro"/>
</dbReference>
<dbReference type="OrthoDB" id="25872at2759"/>
<dbReference type="InterPro" id="IPR032710">
    <property type="entry name" value="NTF2-like_dom_sf"/>
</dbReference>
<dbReference type="AlphaFoldDB" id="A0A9R1TY86"/>
<dbReference type="InterPro" id="IPR057125">
    <property type="entry name" value="NXF1/2/3/5-like_LRR"/>
</dbReference>
<dbReference type="PROSITE" id="PS51450">
    <property type="entry name" value="LRR"/>
    <property type="match status" value="1"/>
</dbReference>
<dbReference type="Gene3D" id="3.80.10.10">
    <property type="entry name" value="Ribonuclease Inhibitor"/>
    <property type="match status" value="1"/>
</dbReference>
<dbReference type="SUPFAM" id="SSF54928">
    <property type="entry name" value="RNA-binding domain, RBD"/>
    <property type="match status" value="1"/>
</dbReference>
<accession>A0A9R1TY86</accession>
<dbReference type="SUPFAM" id="SSF52058">
    <property type="entry name" value="L domain-like"/>
    <property type="match status" value="1"/>
</dbReference>